<feature type="transmembrane region" description="Helical" evidence="8">
    <location>
        <begin position="109"/>
        <end position="128"/>
    </location>
</feature>
<keyword evidence="3" id="KW-0328">Glycosyltransferase</keyword>
<evidence type="ECO:0000259" key="9">
    <source>
        <dbReference type="Pfam" id="PF13231"/>
    </source>
</evidence>
<feature type="transmembrane region" description="Helical" evidence="8">
    <location>
        <begin position="367"/>
        <end position="388"/>
    </location>
</feature>
<feature type="transmembrane region" description="Helical" evidence="8">
    <location>
        <begin position="395"/>
        <end position="413"/>
    </location>
</feature>
<dbReference type="InterPro" id="IPR050297">
    <property type="entry name" value="LipidA_mod_glycosyltrf_83"/>
</dbReference>
<dbReference type="OrthoDB" id="2034231at2"/>
<keyword evidence="7 8" id="KW-0472">Membrane</keyword>
<evidence type="ECO:0000256" key="4">
    <source>
        <dbReference type="ARBA" id="ARBA00022679"/>
    </source>
</evidence>
<sequence>MLADWLSATSIPGRRWVVGTFFGLLVLLGLALHRDYGVSWDEPTDHLNGLVNVKYIVGLIAPEKVSQEPSAHLIPPLQGYRDNDHGVIFEIPVAALSYVFTHNDSQAFYYMRHLLIFGTFVLAVWGIYEIGRIRFADWRWGLLAALLLVLSPRLFAEAFFNGKDVLFMGLFTLGMATLVRLHDRPSTWRAVLHGLAIGLAIDARILGSLLIPFTVVLMLLEWPRLATPERRRRLGLLAIMLAVAIITTIVGWPYLWENPLGNFVAAFRNMSHYPWTFTNYYLGQYYKASAIPWHYAPVWMLVTTPIPYVLAALVGLVVVVVQVVRAGWRGLLERDLRLDLLLAGWLLGPLLLIIALHSALYDSWRHVYFVYPALVLLAVRGAVALATVGRRRLRWAVLTLAVLGVLETAHTAIRMVRMHPYQNLYFSFLSAPVVEALFERDYWGLTFRHGLEWMLQHQPQGPIRVYVRWPWYNPLYNNSLILKPEQAQRIKYVPLEQADYFMTAYRWHPQTYADSMGTEVHTLRTEGIKILSIFRRPTK</sequence>
<dbReference type="AlphaFoldDB" id="A0A4Z0P3C3"/>
<comment type="subcellular location">
    <subcellularLocation>
        <location evidence="1">Cell membrane</location>
        <topology evidence="1">Multi-pass membrane protein</topology>
    </subcellularLocation>
</comment>
<reference evidence="10 11" key="1">
    <citation type="submission" date="2019-04" db="EMBL/GenBank/DDBJ databases">
        <authorList>
            <person name="Feng G."/>
            <person name="Zhang J."/>
            <person name="Zhu H."/>
        </authorList>
    </citation>
    <scope>NUCLEOTIDE SEQUENCE [LARGE SCALE GENOMIC DNA]</scope>
    <source>
        <strain evidence="10 11">92R-1</strain>
    </source>
</reference>
<dbReference type="GO" id="GO:0005886">
    <property type="term" value="C:plasma membrane"/>
    <property type="evidence" value="ECO:0007669"/>
    <property type="project" value="UniProtKB-SubCell"/>
</dbReference>
<dbReference type="InterPro" id="IPR038731">
    <property type="entry name" value="RgtA/B/C-like"/>
</dbReference>
<dbReference type="GO" id="GO:0016763">
    <property type="term" value="F:pentosyltransferase activity"/>
    <property type="evidence" value="ECO:0007669"/>
    <property type="project" value="TreeGrafter"/>
</dbReference>
<evidence type="ECO:0000256" key="8">
    <source>
        <dbReference type="SAM" id="Phobius"/>
    </source>
</evidence>
<evidence type="ECO:0000256" key="2">
    <source>
        <dbReference type="ARBA" id="ARBA00022475"/>
    </source>
</evidence>
<feature type="transmembrane region" description="Helical" evidence="8">
    <location>
        <begin position="194"/>
        <end position="222"/>
    </location>
</feature>
<feature type="transmembrane region" description="Helical" evidence="8">
    <location>
        <begin position="15"/>
        <end position="32"/>
    </location>
</feature>
<evidence type="ECO:0000256" key="3">
    <source>
        <dbReference type="ARBA" id="ARBA00022676"/>
    </source>
</evidence>
<feature type="transmembrane region" description="Helical" evidence="8">
    <location>
        <begin position="140"/>
        <end position="156"/>
    </location>
</feature>
<feature type="domain" description="Glycosyltransferase RgtA/B/C/D-like" evidence="9">
    <location>
        <begin position="121"/>
        <end position="252"/>
    </location>
</feature>
<keyword evidence="2" id="KW-1003">Cell membrane</keyword>
<evidence type="ECO:0000313" key="10">
    <source>
        <dbReference type="EMBL" id="TGE05619.1"/>
    </source>
</evidence>
<accession>A0A4Z0P3C3</accession>
<feature type="transmembrane region" description="Helical" evidence="8">
    <location>
        <begin position="306"/>
        <end position="328"/>
    </location>
</feature>
<keyword evidence="4" id="KW-0808">Transferase</keyword>
<evidence type="ECO:0000256" key="1">
    <source>
        <dbReference type="ARBA" id="ARBA00004651"/>
    </source>
</evidence>
<feature type="transmembrane region" description="Helical" evidence="8">
    <location>
        <begin position="234"/>
        <end position="255"/>
    </location>
</feature>
<evidence type="ECO:0000256" key="5">
    <source>
        <dbReference type="ARBA" id="ARBA00022692"/>
    </source>
</evidence>
<keyword evidence="5 8" id="KW-0812">Transmembrane</keyword>
<dbReference type="PANTHER" id="PTHR33908">
    <property type="entry name" value="MANNOSYLTRANSFERASE YKCB-RELATED"/>
    <property type="match status" value="1"/>
</dbReference>
<protein>
    <recommendedName>
        <fullName evidence="9">Glycosyltransferase RgtA/B/C/D-like domain-containing protein</fullName>
    </recommendedName>
</protein>
<keyword evidence="11" id="KW-1185">Reference proteome</keyword>
<proteinExistence type="predicted"/>
<dbReference type="Pfam" id="PF13231">
    <property type="entry name" value="PMT_2"/>
    <property type="match status" value="1"/>
</dbReference>
<keyword evidence="6 8" id="KW-1133">Transmembrane helix</keyword>
<feature type="transmembrane region" description="Helical" evidence="8">
    <location>
        <begin position="340"/>
        <end position="361"/>
    </location>
</feature>
<dbReference type="Proteomes" id="UP000298337">
    <property type="component" value="Unassembled WGS sequence"/>
</dbReference>
<evidence type="ECO:0000313" key="11">
    <source>
        <dbReference type="Proteomes" id="UP000298337"/>
    </source>
</evidence>
<dbReference type="EMBL" id="SRLA01000004">
    <property type="protein sequence ID" value="TGE05619.1"/>
    <property type="molecule type" value="Genomic_DNA"/>
</dbReference>
<name>A0A4Z0P3C3_9BACT</name>
<dbReference type="PANTHER" id="PTHR33908:SF11">
    <property type="entry name" value="MEMBRANE PROTEIN"/>
    <property type="match status" value="1"/>
</dbReference>
<comment type="caution">
    <text evidence="10">The sequence shown here is derived from an EMBL/GenBank/DDBJ whole genome shotgun (WGS) entry which is preliminary data.</text>
</comment>
<dbReference type="GO" id="GO:0009103">
    <property type="term" value="P:lipopolysaccharide biosynthetic process"/>
    <property type="evidence" value="ECO:0007669"/>
    <property type="project" value="UniProtKB-ARBA"/>
</dbReference>
<dbReference type="RefSeq" id="WP_135435931.1">
    <property type="nucleotide sequence ID" value="NZ_SRLA01000004.1"/>
</dbReference>
<organism evidence="10 11">
    <name type="scientific">Hymenobacter fodinae</name>
    <dbReference type="NCBI Taxonomy" id="2510796"/>
    <lineage>
        <taxon>Bacteria</taxon>
        <taxon>Pseudomonadati</taxon>
        <taxon>Bacteroidota</taxon>
        <taxon>Cytophagia</taxon>
        <taxon>Cytophagales</taxon>
        <taxon>Hymenobacteraceae</taxon>
        <taxon>Hymenobacter</taxon>
    </lineage>
</organism>
<gene>
    <name evidence="10" type="ORF">EU556_20175</name>
</gene>
<evidence type="ECO:0000256" key="6">
    <source>
        <dbReference type="ARBA" id="ARBA00022989"/>
    </source>
</evidence>
<evidence type="ECO:0000256" key="7">
    <source>
        <dbReference type="ARBA" id="ARBA00023136"/>
    </source>
</evidence>